<dbReference type="PANTHER" id="PTHR30146:SF148">
    <property type="entry name" value="HTH-TYPE TRANSCRIPTIONAL REPRESSOR PURR-RELATED"/>
    <property type="match status" value="1"/>
</dbReference>
<evidence type="ECO:0000313" key="7">
    <source>
        <dbReference type="Proteomes" id="UP000309133"/>
    </source>
</evidence>
<comment type="caution">
    <text evidence="6">The sequence shown here is derived from an EMBL/GenBank/DDBJ whole genome shotgun (WGS) entry which is preliminary data.</text>
</comment>
<keyword evidence="3 6" id="KW-0238">DNA-binding</keyword>
<feature type="domain" description="HTH lacI-type" evidence="5">
    <location>
        <begin position="45"/>
        <end position="97"/>
    </location>
</feature>
<dbReference type="Proteomes" id="UP000309133">
    <property type="component" value="Unassembled WGS sequence"/>
</dbReference>
<dbReference type="SUPFAM" id="SSF53822">
    <property type="entry name" value="Periplasmic binding protein-like I"/>
    <property type="match status" value="1"/>
</dbReference>
<dbReference type="PROSITE" id="PS50932">
    <property type="entry name" value="HTH_LACI_2"/>
    <property type="match status" value="1"/>
</dbReference>
<sequence>MGDGPIHAFSGIYATSQLGRIVVDTLTRVRDTTPARGRAAKRNGISDVAKAAGVSVTTVSHAMSGQGQVSAETRAKVLRVAAELSYAPNRIASALRRQRSGIIGFVSDEIATTPFAGRLVLGAQSAAAQRGMLLMVVNSNRDVLVERDQIEALLAHQVDAVIYAKMYHQQIELPALLHQIPTVLVNAFDPAVAAPAVVPDEEAIAEAAVELLIRDGHRSIAHLTVAEDTPAMRGRLAGYRRAIQRAGIGIDERLIVRASVERGAAATGIARVAFASFLERGARPTAVFCFNDQLAMGVYQAAALFDLRIPRDLSVVGVDNLELIADNLAPGLTTVALPHYEMGRWAVDAATMMLERSDAMPGEPGPTRMASHIIERESVAQPVGAMHRAGGAPPI</sequence>
<dbReference type="CDD" id="cd06288">
    <property type="entry name" value="PBP1_sucrose_transcription_regulator"/>
    <property type="match status" value="1"/>
</dbReference>
<accession>A0A4S4FNT3</accession>
<keyword evidence="4" id="KW-0804">Transcription</keyword>
<name>A0A4S4FNT3_9MICO</name>
<protein>
    <submittedName>
        <fullName evidence="6">LacI family DNA-binding transcriptional regulator</fullName>
    </submittedName>
</protein>
<dbReference type="Gene3D" id="3.40.50.2300">
    <property type="match status" value="2"/>
</dbReference>
<dbReference type="InterPro" id="IPR010982">
    <property type="entry name" value="Lambda_DNA-bd_dom_sf"/>
</dbReference>
<dbReference type="InterPro" id="IPR046335">
    <property type="entry name" value="LacI/GalR-like_sensor"/>
</dbReference>
<dbReference type="OrthoDB" id="9798934at2"/>
<evidence type="ECO:0000256" key="4">
    <source>
        <dbReference type="ARBA" id="ARBA00023163"/>
    </source>
</evidence>
<dbReference type="CDD" id="cd01392">
    <property type="entry name" value="HTH_LacI"/>
    <property type="match status" value="1"/>
</dbReference>
<evidence type="ECO:0000256" key="3">
    <source>
        <dbReference type="ARBA" id="ARBA00023125"/>
    </source>
</evidence>
<dbReference type="AlphaFoldDB" id="A0A4S4FNT3"/>
<dbReference type="Gene3D" id="1.10.260.40">
    <property type="entry name" value="lambda repressor-like DNA-binding domains"/>
    <property type="match status" value="1"/>
</dbReference>
<proteinExistence type="predicted"/>
<dbReference type="InterPro" id="IPR028082">
    <property type="entry name" value="Peripla_BP_I"/>
</dbReference>
<evidence type="ECO:0000256" key="1">
    <source>
        <dbReference type="ARBA" id="ARBA00022491"/>
    </source>
</evidence>
<dbReference type="SMART" id="SM00354">
    <property type="entry name" value="HTH_LACI"/>
    <property type="match status" value="1"/>
</dbReference>
<dbReference type="Pfam" id="PF00356">
    <property type="entry name" value="LacI"/>
    <property type="match status" value="1"/>
</dbReference>
<dbReference type="Pfam" id="PF13377">
    <property type="entry name" value="Peripla_BP_3"/>
    <property type="match status" value="1"/>
</dbReference>
<dbReference type="EMBL" id="SSSM01000004">
    <property type="protein sequence ID" value="THG30926.1"/>
    <property type="molecule type" value="Genomic_DNA"/>
</dbReference>
<dbReference type="InterPro" id="IPR000843">
    <property type="entry name" value="HTH_LacI"/>
</dbReference>
<evidence type="ECO:0000256" key="2">
    <source>
        <dbReference type="ARBA" id="ARBA00023015"/>
    </source>
</evidence>
<dbReference type="GO" id="GO:0003700">
    <property type="term" value="F:DNA-binding transcription factor activity"/>
    <property type="evidence" value="ECO:0007669"/>
    <property type="project" value="TreeGrafter"/>
</dbReference>
<dbReference type="SUPFAM" id="SSF47413">
    <property type="entry name" value="lambda repressor-like DNA-binding domains"/>
    <property type="match status" value="1"/>
</dbReference>
<keyword evidence="7" id="KW-1185">Reference proteome</keyword>
<keyword evidence="2" id="KW-0805">Transcription regulation</keyword>
<organism evidence="6 7">
    <name type="scientific">Naasia lichenicola</name>
    <dbReference type="NCBI Taxonomy" id="2565933"/>
    <lineage>
        <taxon>Bacteria</taxon>
        <taxon>Bacillati</taxon>
        <taxon>Actinomycetota</taxon>
        <taxon>Actinomycetes</taxon>
        <taxon>Micrococcales</taxon>
        <taxon>Microbacteriaceae</taxon>
        <taxon>Naasia</taxon>
    </lineage>
</organism>
<evidence type="ECO:0000313" key="6">
    <source>
        <dbReference type="EMBL" id="THG30926.1"/>
    </source>
</evidence>
<dbReference type="PROSITE" id="PS00356">
    <property type="entry name" value="HTH_LACI_1"/>
    <property type="match status" value="1"/>
</dbReference>
<keyword evidence="1" id="KW-0678">Repressor</keyword>
<evidence type="ECO:0000259" key="5">
    <source>
        <dbReference type="PROSITE" id="PS50932"/>
    </source>
</evidence>
<reference evidence="6 7" key="1">
    <citation type="submission" date="2019-04" db="EMBL/GenBank/DDBJ databases">
        <authorList>
            <person name="Jiang L."/>
        </authorList>
    </citation>
    <scope>NUCLEOTIDE SEQUENCE [LARGE SCALE GENOMIC DNA]</scope>
    <source>
        <strain evidence="6 7">YIM 131853</strain>
    </source>
</reference>
<gene>
    <name evidence="6" type="ORF">E6C64_09935</name>
</gene>
<dbReference type="PANTHER" id="PTHR30146">
    <property type="entry name" value="LACI-RELATED TRANSCRIPTIONAL REPRESSOR"/>
    <property type="match status" value="1"/>
</dbReference>
<dbReference type="GO" id="GO:0000976">
    <property type="term" value="F:transcription cis-regulatory region binding"/>
    <property type="evidence" value="ECO:0007669"/>
    <property type="project" value="TreeGrafter"/>
</dbReference>